<evidence type="ECO:0000256" key="5">
    <source>
        <dbReference type="ARBA" id="ARBA00023136"/>
    </source>
</evidence>
<dbReference type="InterPro" id="IPR002293">
    <property type="entry name" value="AA/rel_permease1"/>
</dbReference>
<reference evidence="8" key="1">
    <citation type="journal article" date="2017" name="Genome Biol.">
        <title>Comparative genomics reveals high biological diversity and specific adaptations in the industrially and medically important fungal genus Aspergillus.</title>
        <authorList>
            <person name="de Vries R.P."/>
            <person name="Riley R."/>
            <person name="Wiebenga A."/>
            <person name="Aguilar-Osorio G."/>
            <person name="Amillis S."/>
            <person name="Uchima C.A."/>
            <person name="Anderluh G."/>
            <person name="Asadollahi M."/>
            <person name="Askin M."/>
            <person name="Barry K."/>
            <person name="Battaglia E."/>
            <person name="Bayram O."/>
            <person name="Benocci T."/>
            <person name="Braus-Stromeyer S.A."/>
            <person name="Caldana C."/>
            <person name="Canovas D."/>
            <person name="Cerqueira G.C."/>
            <person name="Chen F."/>
            <person name="Chen W."/>
            <person name="Choi C."/>
            <person name="Clum A."/>
            <person name="Dos Santos R.A."/>
            <person name="Damasio A.R."/>
            <person name="Diallinas G."/>
            <person name="Emri T."/>
            <person name="Fekete E."/>
            <person name="Flipphi M."/>
            <person name="Freyberg S."/>
            <person name="Gallo A."/>
            <person name="Gournas C."/>
            <person name="Habgood R."/>
            <person name="Hainaut M."/>
            <person name="Harispe M.L."/>
            <person name="Henrissat B."/>
            <person name="Hilden K.S."/>
            <person name="Hope R."/>
            <person name="Hossain A."/>
            <person name="Karabika E."/>
            <person name="Karaffa L."/>
            <person name="Karanyi Z."/>
            <person name="Krasevec N."/>
            <person name="Kuo A."/>
            <person name="Kusch H."/>
            <person name="LaButti K."/>
            <person name="Lagendijk E.L."/>
            <person name="Lapidus A."/>
            <person name="Levasseur A."/>
            <person name="Lindquist E."/>
            <person name="Lipzen A."/>
            <person name="Logrieco A.F."/>
            <person name="MacCabe A."/>
            <person name="Maekelae M.R."/>
            <person name="Malavazi I."/>
            <person name="Melin P."/>
            <person name="Meyer V."/>
            <person name="Mielnichuk N."/>
            <person name="Miskei M."/>
            <person name="Molnar A.P."/>
            <person name="Mule G."/>
            <person name="Ngan C.Y."/>
            <person name="Orejas M."/>
            <person name="Orosz E."/>
            <person name="Ouedraogo J.P."/>
            <person name="Overkamp K.M."/>
            <person name="Park H.-S."/>
            <person name="Perrone G."/>
            <person name="Piumi F."/>
            <person name="Punt P.J."/>
            <person name="Ram A.F."/>
            <person name="Ramon A."/>
            <person name="Rauscher S."/>
            <person name="Record E."/>
            <person name="Riano-Pachon D.M."/>
            <person name="Robert V."/>
            <person name="Roehrig J."/>
            <person name="Ruller R."/>
            <person name="Salamov A."/>
            <person name="Salih N.S."/>
            <person name="Samson R.A."/>
            <person name="Sandor E."/>
            <person name="Sanguinetti M."/>
            <person name="Schuetze T."/>
            <person name="Sepcic K."/>
            <person name="Shelest E."/>
            <person name="Sherlock G."/>
            <person name="Sophianopoulou V."/>
            <person name="Squina F.M."/>
            <person name="Sun H."/>
            <person name="Susca A."/>
            <person name="Todd R.B."/>
            <person name="Tsang A."/>
            <person name="Unkles S.E."/>
            <person name="van de Wiele N."/>
            <person name="van Rossen-Uffink D."/>
            <person name="Oliveira J.V."/>
            <person name="Vesth T.C."/>
            <person name="Visser J."/>
            <person name="Yu J.-H."/>
            <person name="Zhou M."/>
            <person name="Andersen M.R."/>
            <person name="Archer D.B."/>
            <person name="Baker S.E."/>
            <person name="Benoit I."/>
            <person name="Brakhage A.A."/>
            <person name="Braus G.H."/>
            <person name="Fischer R."/>
            <person name="Frisvad J.C."/>
            <person name="Goldman G.H."/>
            <person name="Houbraken J."/>
            <person name="Oakley B."/>
            <person name="Pocsi I."/>
            <person name="Scazzocchio C."/>
            <person name="Seiboth B."/>
            <person name="vanKuyk P.A."/>
            <person name="Wortman J."/>
            <person name="Dyer P.S."/>
            <person name="Grigoriev I.V."/>
        </authorList>
    </citation>
    <scope>NUCLEOTIDE SEQUENCE [LARGE SCALE GENOMIC DNA]</scope>
    <source>
        <strain evidence="8">CBS 583.65</strain>
    </source>
</reference>
<dbReference type="RefSeq" id="XP_040670083.1">
    <property type="nucleotide sequence ID" value="XM_040807302.1"/>
</dbReference>
<dbReference type="STRING" id="1036611.A0A1L9PS55"/>
<feature type="transmembrane region" description="Helical" evidence="6">
    <location>
        <begin position="409"/>
        <end position="429"/>
    </location>
</feature>
<dbReference type="Proteomes" id="UP000184073">
    <property type="component" value="Unassembled WGS sequence"/>
</dbReference>
<feature type="transmembrane region" description="Helical" evidence="6">
    <location>
        <begin position="41"/>
        <end position="67"/>
    </location>
</feature>
<keyword evidence="8" id="KW-1185">Reference proteome</keyword>
<dbReference type="OrthoDB" id="3900342at2759"/>
<evidence type="ECO:0008006" key="9">
    <source>
        <dbReference type="Google" id="ProtNLM"/>
    </source>
</evidence>
<dbReference type="EMBL" id="KV878131">
    <property type="protein sequence ID" value="OJJ04321.1"/>
    <property type="molecule type" value="Genomic_DNA"/>
</dbReference>
<keyword evidence="5 6" id="KW-0472">Membrane</keyword>
<keyword evidence="2" id="KW-0813">Transport</keyword>
<feature type="transmembrane region" description="Helical" evidence="6">
    <location>
        <begin position="336"/>
        <end position="363"/>
    </location>
</feature>
<feature type="transmembrane region" description="Helical" evidence="6">
    <location>
        <begin position="164"/>
        <end position="184"/>
    </location>
</feature>
<keyword evidence="4 6" id="KW-1133">Transmembrane helix</keyword>
<name>A0A1L9PS55_ASPVE</name>
<evidence type="ECO:0000256" key="6">
    <source>
        <dbReference type="SAM" id="Phobius"/>
    </source>
</evidence>
<feature type="transmembrane region" description="Helical" evidence="6">
    <location>
        <begin position="280"/>
        <end position="302"/>
    </location>
</feature>
<dbReference type="GO" id="GO:0022857">
    <property type="term" value="F:transmembrane transporter activity"/>
    <property type="evidence" value="ECO:0007669"/>
    <property type="project" value="InterPro"/>
</dbReference>
<dbReference type="PANTHER" id="PTHR45649">
    <property type="entry name" value="AMINO-ACID PERMEASE BAT1"/>
    <property type="match status" value="1"/>
</dbReference>
<feature type="transmembrane region" description="Helical" evidence="6">
    <location>
        <begin position="482"/>
        <end position="503"/>
    </location>
</feature>
<dbReference type="GeneID" id="63722813"/>
<feature type="transmembrane region" description="Helical" evidence="6">
    <location>
        <begin position="384"/>
        <end position="403"/>
    </location>
</feature>
<gene>
    <name evidence="7" type="ORF">ASPVEDRAFT_136520</name>
</gene>
<proteinExistence type="predicted"/>
<evidence type="ECO:0000313" key="8">
    <source>
        <dbReference type="Proteomes" id="UP000184073"/>
    </source>
</evidence>
<protein>
    <recommendedName>
        <fullName evidence="9">Amino acid permease/ SLC12A domain-containing protein</fullName>
    </recommendedName>
</protein>
<dbReference type="PIRSF" id="PIRSF006060">
    <property type="entry name" value="AA_transporter"/>
    <property type="match status" value="1"/>
</dbReference>
<evidence type="ECO:0000313" key="7">
    <source>
        <dbReference type="EMBL" id="OJJ04321.1"/>
    </source>
</evidence>
<evidence type="ECO:0000256" key="2">
    <source>
        <dbReference type="ARBA" id="ARBA00022448"/>
    </source>
</evidence>
<accession>A0A1L9PS55</accession>
<feature type="transmembrane region" description="Helical" evidence="6">
    <location>
        <begin position="74"/>
        <end position="93"/>
    </location>
</feature>
<feature type="transmembrane region" description="Helical" evidence="6">
    <location>
        <begin position="450"/>
        <end position="470"/>
    </location>
</feature>
<keyword evidence="3 6" id="KW-0812">Transmembrane</keyword>
<sequence length="518" mass="55477">MGPLEITKNEHESAPNSVADVTKGDINTAEQTAVLPKSFNLLSACATGITTGNAWAVLGGGIIASLYNGGPPGVIFEFALVSFFYCFIAASIAELASSIPASGGVYHWANITAGPRYGRICGWFAGWLNALAWVFAVASNTSMISTMIVYAYGLYHPDLIPQRWHVFICYLLISWTCCFTVMFAQPALPWISRLGSFFIITGFFVSIIVVAVMPSTGGGAGYASHDFVWRDWENMTGYSSDGFTFLAGMLNGAFAIGATDCVTHIAEEIPQAAKNIPKALGFQISIGFITGFCYLVTIFYAVTDLPKIMNSANTFCPLGDIYLQATGGSKAGTVGLLAVIIAPIFCATIGCYITAGRMVYALGRDDALPLARWIGAVSPRWESPLFATLSCGVLLTGIGAIYVGSLTAFNAFIGSFAVMTTVSYLLAILPHALSGRKRIRPGPFWMGDGVMGMGVNLVACGYIVVTVVIYCFPYEMPTEAGHMNYTCLITGGLTIVAGIWWLVHGRKHYVGPDMEMFE</sequence>
<dbReference type="AlphaFoldDB" id="A0A1L9PS55"/>
<comment type="subcellular location">
    <subcellularLocation>
        <location evidence="1">Membrane</location>
        <topology evidence="1">Multi-pass membrane protein</topology>
    </subcellularLocation>
</comment>
<dbReference type="PANTHER" id="PTHR45649:SF27">
    <property type="entry name" value="CHOLINE TRANSPORTER (EUROFUNG)"/>
    <property type="match status" value="1"/>
</dbReference>
<feature type="transmembrane region" description="Helical" evidence="6">
    <location>
        <begin position="130"/>
        <end position="152"/>
    </location>
</feature>
<dbReference type="GO" id="GO:0016020">
    <property type="term" value="C:membrane"/>
    <property type="evidence" value="ECO:0007669"/>
    <property type="project" value="UniProtKB-SubCell"/>
</dbReference>
<evidence type="ECO:0000256" key="1">
    <source>
        <dbReference type="ARBA" id="ARBA00004141"/>
    </source>
</evidence>
<evidence type="ECO:0000256" key="3">
    <source>
        <dbReference type="ARBA" id="ARBA00022692"/>
    </source>
</evidence>
<dbReference type="Pfam" id="PF13520">
    <property type="entry name" value="AA_permease_2"/>
    <property type="match status" value="1"/>
</dbReference>
<organism evidence="7 8">
    <name type="scientific">Aspergillus versicolor CBS 583.65</name>
    <dbReference type="NCBI Taxonomy" id="1036611"/>
    <lineage>
        <taxon>Eukaryota</taxon>
        <taxon>Fungi</taxon>
        <taxon>Dikarya</taxon>
        <taxon>Ascomycota</taxon>
        <taxon>Pezizomycotina</taxon>
        <taxon>Eurotiomycetes</taxon>
        <taxon>Eurotiomycetidae</taxon>
        <taxon>Eurotiales</taxon>
        <taxon>Aspergillaceae</taxon>
        <taxon>Aspergillus</taxon>
        <taxon>Aspergillus subgen. Nidulantes</taxon>
    </lineage>
</organism>
<dbReference type="Gene3D" id="1.20.1740.10">
    <property type="entry name" value="Amino acid/polyamine transporter I"/>
    <property type="match status" value="1"/>
</dbReference>
<evidence type="ECO:0000256" key="4">
    <source>
        <dbReference type="ARBA" id="ARBA00022989"/>
    </source>
</evidence>
<feature type="transmembrane region" description="Helical" evidence="6">
    <location>
        <begin position="190"/>
        <end position="212"/>
    </location>
</feature>
<dbReference type="VEuPathDB" id="FungiDB:ASPVEDRAFT_136520"/>